<organism evidence="1 2">
    <name type="scientific">Suillus luteus UH-Slu-Lm8-n1</name>
    <dbReference type="NCBI Taxonomy" id="930992"/>
    <lineage>
        <taxon>Eukaryota</taxon>
        <taxon>Fungi</taxon>
        <taxon>Dikarya</taxon>
        <taxon>Basidiomycota</taxon>
        <taxon>Agaricomycotina</taxon>
        <taxon>Agaricomycetes</taxon>
        <taxon>Agaricomycetidae</taxon>
        <taxon>Boletales</taxon>
        <taxon>Suillineae</taxon>
        <taxon>Suillaceae</taxon>
        <taxon>Suillus</taxon>
    </lineage>
</organism>
<dbReference type="OrthoDB" id="2686178at2759"/>
<proteinExistence type="predicted"/>
<accession>A0A0D0BG84</accession>
<gene>
    <name evidence="1" type="ORF">CY34DRAFT_12475</name>
</gene>
<evidence type="ECO:0000313" key="1">
    <source>
        <dbReference type="EMBL" id="KIK42273.1"/>
    </source>
</evidence>
<keyword evidence="2" id="KW-1185">Reference proteome</keyword>
<reference evidence="1 2" key="1">
    <citation type="submission" date="2014-04" db="EMBL/GenBank/DDBJ databases">
        <authorList>
            <consortium name="DOE Joint Genome Institute"/>
            <person name="Kuo A."/>
            <person name="Ruytinx J."/>
            <person name="Rineau F."/>
            <person name="Colpaert J."/>
            <person name="Kohler A."/>
            <person name="Nagy L.G."/>
            <person name="Floudas D."/>
            <person name="Copeland A."/>
            <person name="Barry K.W."/>
            <person name="Cichocki N."/>
            <person name="Veneault-Fourrey C."/>
            <person name="LaButti K."/>
            <person name="Lindquist E.A."/>
            <person name="Lipzen A."/>
            <person name="Lundell T."/>
            <person name="Morin E."/>
            <person name="Murat C."/>
            <person name="Sun H."/>
            <person name="Tunlid A."/>
            <person name="Henrissat B."/>
            <person name="Grigoriev I.V."/>
            <person name="Hibbett D.S."/>
            <person name="Martin F."/>
            <person name="Nordberg H.P."/>
            <person name="Cantor M.N."/>
            <person name="Hua S.X."/>
        </authorList>
    </citation>
    <scope>NUCLEOTIDE SEQUENCE [LARGE SCALE GENOMIC DNA]</scope>
    <source>
        <strain evidence="1 2">UH-Slu-Lm8-n1</strain>
    </source>
</reference>
<evidence type="ECO:0000313" key="2">
    <source>
        <dbReference type="Proteomes" id="UP000054485"/>
    </source>
</evidence>
<dbReference type="HOGENOM" id="CLU_2177185_0_0_1"/>
<protein>
    <submittedName>
        <fullName evidence="1">Uncharacterized protein</fullName>
    </submittedName>
</protein>
<name>A0A0D0BG84_9AGAM</name>
<dbReference type="Proteomes" id="UP000054485">
    <property type="component" value="Unassembled WGS sequence"/>
</dbReference>
<sequence length="121" mass="13393">MISTFLSRSRQGLMEKHDIIPVLQPLATKGSLFTAANGLIQTGIATIIVLEYSAFLPTTSETLEPVVSAVDYYLKSPTAVAVEEGAKEISRQSYKKEELEKKILEFIVKNRMTKDLTVDDA</sequence>
<dbReference type="EMBL" id="KN835243">
    <property type="protein sequence ID" value="KIK42273.1"/>
    <property type="molecule type" value="Genomic_DNA"/>
</dbReference>
<reference evidence="2" key="2">
    <citation type="submission" date="2015-01" db="EMBL/GenBank/DDBJ databases">
        <title>Evolutionary Origins and Diversification of the Mycorrhizal Mutualists.</title>
        <authorList>
            <consortium name="DOE Joint Genome Institute"/>
            <consortium name="Mycorrhizal Genomics Consortium"/>
            <person name="Kohler A."/>
            <person name="Kuo A."/>
            <person name="Nagy L.G."/>
            <person name="Floudas D."/>
            <person name="Copeland A."/>
            <person name="Barry K.W."/>
            <person name="Cichocki N."/>
            <person name="Veneault-Fourrey C."/>
            <person name="LaButti K."/>
            <person name="Lindquist E.A."/>
            <person name="Lipzen A."/>
            <person name="Lundell T."/>
            <person name="Morin E."/>
            <person name="Murat C."/>
            <person name="Riley R."/>
            <person name="Ohm R."/>
            <person name="Sun H."/>
            <person name="Tunlid A."/>
            <person name="Henrissat B."/>
            <person name="Grigoriev I.V."/>
            <person name="Hibbett D.S."/>
            <person name="Martin F."/>
        </authorList>
    </citation>
    <scope>NUCLEOTIDE SEQUENCE [LARGE SCALE GENOMIC DNA]</scope>
    <source>
        <strain evidence="2">UH-Slu-Lm8-n1</strain>
    </source>
</reference>
<dbReference type="InParanoid" id="A0A0D0BG84"/>
<dbReference type="AlphaFoldDB" id="A0A0D0BG84"/>